<name>D3A976_9FIRM</name>
<proteinExistence type="predicted"/>
<organism evidence="1 2">
    <name type="scientific">Hungatella hathewayi DSM 13479</name>
    <dbReference type="NCBI Taxonomy" id="566550"/>
    <lineage>
        <taxon>Bacteria</taxon>
        <taxon>Bacillati</taxon>
        <taxon>Bacillota</taxon>
        <taxon>Clostridia</taxon>
        <taxon>Lachnospirales</taxon>
        <taxon>Lachnospiraceae</taxon>
        <taxon>Hungatella</taxon>
    </lineage>
</organism>
<evidence type="ECO:0000313" key="2">
    <source>
        <dbReference type="Proteomes" id="UP000004968"/>
    </source>
</evidence>
<dbReference type="Proteomes" id="UP000004968">
    <property type="component" value="Unassembled WGS sequence"/>
</dbReference>
<dbReference type="AlphaFoldDB" id="D3A976"/>
<reference evidence="1 2" key="1">
    <citation type="submission" date="2010-01" db="EMBL/GenBank/DDBJ databases">
        <authorList>
            <person name="Weinstock G."/>
            <person name="Sodergren E."/>
            <person name="Clifton S."/>
            <person name="Fulton L."/>
            <person name="Fulton B."/>
            <person name="Courtney L."/>
            <person name="Fronick C."/>
            <person name="Harrison M."/>
            <person name="Strong C."/>
            <person name="Farmer C."/>
            <person name="Delahaunty K."/>
            <person name="Markovic C."/>
            <person name="Hall O."/>
            <person name="Minx P."/>
            <person name="Tomlinson C."/>
            <person name="Mitreva M."/>
            <person name="Nelson J."/>
            <person name="Hou S."/>
            <person name="Wollam A."/>
            <person name="Pepin K.H."/>
            <person name="Johnson M."/>
            <person name="Bhonagiri V."/>
            <person name="Nash W.E."/>
            <person name="Warren W."/>
            <person name="Chinwalla A."/>
            <person name="Mardis E.R."/>
            <person name="Wilson R.K."/>
        </authorList>
    </citation>
    <scope>NUCLEOTIDE SEQUENCE [LARGE SCALE GENOMIC DNA]</scope>
    <source>
        <strain evidence="1 2">DSM 13479</strain>
    </source>
</reference>
<gene>
    <name evidence="1" type="ORF">CLOSTHATH_00146</name>
</gene>
<accession>D3A976</accession>
<dbReference type="EMBL" id="ACIO01000012">
    <property type="protein sequence ID" value="EFD01630.1"/>
    <property type="molecule type" value="Genomic_DNA"/>
</dbReference>
<dbReference type="HOGENOM" id="CLU_3062320_0_0_9"/>
<sequence>MAADPAVQVPGRGLFLQMERNEAAALCVCFLDGKGNIRYNVVICNYKRREIRR</sequence>
<protein>
    <submittedName>
        <fullName evidence="1">Uncharacterized protein</fullName>
    </submittedName>
</protein>
<comment type="caution">
    <text evidence="1">The sequence shown here is derived from an EMBL/GenBank/DDBJ whole genome shotgun (WGS) entry which is preliminary data.</text>
</comment>
<evidence type="ECO:0000313" key="1">
    <source>
        <dbReference type="EMBL" id="EFD01630.1"/>
    </source>
</evidence>